<gene>
    <name evidence="2" type="ORF">DAY19_08725</name>
</gene>
<evidence type="ECO:0000313" key="2">
    <source>
        <dbReference type="EMBL" id="RZF21763.1"/>
    </source>
</evidence>
<sequence length="147" mass="16205">MRLLADRPHLPANQAKKARRDYATDSSTSSFSPMPNSNGAKIVRRPKPNDLSRSQIHAKIKNHKLEKEQAFQTKLDAASAKKKAQALKEATTAKVEVTPEGEPFGDVKKNDPKDPGTKEKLKDALTAGAFNFSAKEREVLGKILKDQ</sequence>
<evidence type="ECO:0008006" key="4">
    <source>
        <dbReference type="Google" id="ProtNLM"/>
    </source>
</evidence>
<dbReference type="RefSeq" id="WP_115361476.1">
    <property type="nucleotide sequence ID" value="NZ_QDKL01000002.1"/>
</dbReference>
<feature type="region of interest" description="Disordered" evidence="1">
    <location>
        <begin position="1"/>
        <end position="52"/>
    </location>
</feature>
<protein>
    <recommendedName>
        <fullName evidence="4">Anti-sigma-28 factor FlgM C-terminal domain-containing protein</fullName>
    </recommendedName>
</protein>
<evidence type="ECO:0000313" key="3">
    <source>
        <dbReference type="Proteomes" id="UP000443582"/>
    </source>
</evidence>
<feature type="compositionally biased region" description="Low complexity" evidence="1">
    <location>
        <begin position="26"/>
        <end position="38"/>
    </location>
</feature>
<proteinExistence type="predicted"/>
<feature type="compositionally biased region" description="Basic and acidic residues" evidence="1">
    <location>
        <begin position="105"/>
        <end position="120"/>
    </location>
</feature>
<feature type="region of interest" description="Disordered" evidence="1">
    <location>
        <begin position="90"/>
        <end position="120"/>
    </location>
</feature>
<dbReference type="EMBL" id="QDKL01000002">
    <property type="protein sequence ID" value="RZF21763.1"/>
    <property type="molecule type" value="Genomic_DNA"/>
</dbReference>
<keyword evidence="3" id="KW-1185">Reference proteome</keyword>
<reference evidence="3" key="1">
    <citation type="journal article" date="2019" name="Int. J. Syst. Evol. Microbiol.">
        <title>Halobacteriovorax valvorus sp. nov., a novel prokaryotic predator isolated from coastal seawater of China.</title>
        <authorList>
            <person name="Chen M.-X."/>
        </authorList>
    </citation>
    <scope>NUCLEOTIDE SEQUENCE [LARGE SCALE GENOMIC DNA]</scope>
    <source>
        <strain evidence="3">BL9</strain>
    </source>
</reference>
<accession>A0ABY0IFQ0</accession>
<name>A0ABY0IFQ0_9BACT</name>
<comment type="caution">
    <text evidence="2">The sequence shown here is derived from an EMBL/GenBank/DDBJ whole genome shotgun (WGS) entry which is preliminary data.</text>
</comment>
<evidence type="ECO:0000256" key="1">
    <source>
        <dbReference type="SAM" id="MobiDB-lite"/>
    </source>
</evidence>
<dbReference type="Proteomes" id="UP000443582">
    <property type="component" value="Unassembled WGS sequence"/>
</dbReference>
<organism evidence="2 3">
    <name type="scientific">Halobacteriovorax vibrionivorans</name>
    <dbReference type="NCBI Taxonomy" id="2152716"/>
    <lineage>
        <taxon>Bacteria</taxon>
        <taxon>Pseudomonadati</taxon>
        <taxon>Bdellovibrionota</taxon>
        <taxon>Bacteriovoracia</taxon>
        <taxon>Bacteriovoracales</taxon>
        <taxon>Halobacteriovoraceae</taxon>
        <taxon>Halobacteriovorax</taxon>
    </lineage>
</organism>